<feature type="signal peptide" evidence="1">
    <location>
        <begin position="1"/>
        <end position="24"/>
    </location>
</feature>
<comment type="caution">
    <text evidence="2">The sequence shown here is derived from an EMBL/GenBank/DDBJ whole genome shotgun (WGS) entry which is preliminary data.</text>
</comment>
<dbReference type="EMBL" id="JATAAI010000027">
    <property type="protein sequence ID" value="KAK1736833.1"/>
    <property type="molecule type" value="Genomic_DNA"/>
</dbReference>
<accession>A0AAD8Y0C8</accession>
<reference evidence="2" key="1">
    <citation type="submission" date="2023-06" db="EMBL/GenBank/DDBJ databases">
        <title>Survivors Of The Sea: Transcriptome response of Skeletonema marinoi to long-term dormancy.</title>
        <authorList>
            <person name="Pinder M.I.M."/>
            <person name="Kourtchenko O."/>
            <person name="Robertson E.K."/>
            <person name="Larsson T."/>
            <person name="Maumus F."/>
            <person name="Osuna-Cruz C.M."/>
            <person name="Vancaester E."/>
            <person name="Stenow R."/>
            <person name="Vandepoele K."/>
            <person name="Ploug H."/>
            <person name="Bruchert V."/>
            <person name="Godhe A."/>
            <person name="Topel M."/>
        </authorList>
    </citation>
    <scope>NUCLEOTIDE SEQUENCE</scope>
    <source>
        <strain evidence="2">R05AC</strain>
    </source>
</reference>
<feature type="chain" id="PRO_5042109688" evidence="1">
    <location>
        <begin position="25"/>
        <end position="241"/>
    </location>
</feature>
<keyword evidence="1" id="KW-0732">Signal</keyword>
<sequence>MGFVWLTVLSIILILSNDNDVVSGFSCSTATRCRYNNSVGAGRRSNKSFIVKASSADDDNNPSNEESLSLDMNILRQRMDHQQNQYAKLIMEQSRYIEQETNLPESVHIILFNPETPNQNIHTLEIPKGSGNDMILAFEDGADCGMFAQNLRELEFVDPSPSETMFEPFAEFCESMSIPVLVVPAGFDLSPPQSNSNDGDEEDEDVMSVEDALDSISTLLDQEEDSVATTVIVDDEIDSWG</sequence>
<proteinExistence type="predicted"/>
<evidence type="ECO:0000313" key="3">
    <source>
        <dbReference type="Proteomes" id="UP001224775"/>
    </source>
</evidence>
<protein>
    <submittedName>
        <fullName evidence="2">Uncharacterized protein</fullName>
    </submittedName>
</protein>
<gene>
    <name evidence="2" type="ORF">QTG54_012278</name>
</gene>
<evidence type="ECO:0000313" key="2">
    <source>
        <dbReference type="EMBL" id="KAK1736833.1"/>
    </source>
</evidence>
<dbReference type="Pfam" id="PF11360">
    <property type="entry name" value="DUF3110"/>
    <property type="match status" value="1"/>
</dbReference>
<name>A0AAD8Y0C8_9STRA</name>
<dbReference type="Proteomes" id="UP001224775">
    <property type="component" value="Unassembled WGS sequence"/>
</dbReference>
<dbReference type="InterPro" id="IPR021503">
    <property type="entry name" value="DUF3110"/>
</dbReference>
<dbReference type="AlphaFoldDB" id="A0AAD8Y0C8"/>
<keyword evidence="3" id="KW-1185">Reference proteome</keyword>
<evidence type="ECO:0000256" key="1">
    <source>
        <dbReference type="SAM" id="SignalP"/>
    </source>
</evidence>
<organism evidence="2 3">
    <name type="scientific">Skeletonema marinoi</name>
    <dbReference type="NCBI Taxonomy" id="267567"/>
    <lineage>
        <taxon>Eukaryota</taxon>
        <taxon>Sar</taxon>
        <taxon>Stramenopiles</taxon>
        <taxon>Ochrophyta</taxon>
        <taxon>Bacillariophyta</taxon>
        <taxon>Coscinodiscophyceae</taxon>
        <taxon>Thalassiosirophycidae</taxon>
        <taxon>Thalassiosirales</taxon>
        <taxon>Skeletonemataceae</taxon>
        <taxon>Skeletonema</taxon>
        <taxon>Skeletonema marinoi-dohrnii complex</taxon>
    </lineage>
</organism>